<evidence type="ECO:0000256" key="3">
    <source>
        <dbReference type="ARBA" id="ARBA00022475"/>
    </source>
</evidence>
<comment type="subcellular location">
    <subcellularLocation>
        <location evidence="1">Cell membrane</location>
        <topology evidence="1">Multi-pass membrane protein</topology>
    </subcellularLocation>
</comment>
<feature type="transmembrane region" description="Helical" evidence="7">
    <location>
        <begin position="27"/>
        <end position="47"/>
    </location>
</feature>
<name>A0ABW0XAM7_9ACTN</name>
<dbReference type="InterPro" id="IPR011701">
    <property type="entry name" value="MFS"/>
</dbReference>
<dbReference type="Proteomes" id="UP001595975">
    <property type="component" value="Unassembled WGS sequence"/>
</dbReference>
<evidence type="ECO:0000256" key="7">
    <source>
        <dbReference type="SAM" id="Phobius"/>
    </source>
</evidence>
<evidence type="ECO:0000313" key="9">
    <source>
        <dbReference type="Proteomes" id="UP001595975"/>
    </source>
</evidence>
<feature type="transmembrane region" description="Helical" evidence="7">
    <location>
        <begin position="381"/>
        <end position="403"/>
    </location>
</feature>
<protein>
    <submittedName>
        <fullName evidence="8">MFS transporter</fullName>
    </submittedName>
</protein>
<keyword evidence="2" id="KW-0813">Transport</keyword>
<keyword evidence="9" id="KW-1185">Reference proteome</keyword>
<dbReference type="Pfam" id="PF07690">
    <property type="entry name" value="MFS_1"/>
    <property type="match status" value="1"/>
</dbReference>
<gene>
    <name evidence="8" type="ORF">ACFP3U_24180</name>
</gene>
<dbReference type="Gene3D" id="1.20.1250.20">
    <property type="entry name" value="MFS general substrate transporter like domains"/>
    <property type="match status" value="1"/>
</dbReference>
<feature type="transmembrane region" description="Helical" evidence="7">
    <location>
        <begin position="89"/>
        <end position="106"/>
    </location>
</feature>
<organism evidence="8 9">
    <name type="scientific">Kitasatospora misakiensis</name>
    <dbReference type="NCBI Taxonomy" id="67330"/>
    <lineage>
        <taxon>Bacteria</taxon>
        <taxon>Bacillati</taxon>
        <taxon>Actinomycetota</taxon>
        <taxon>Actinomycetes</taxon>
        <taxon>Kitasatosporales</taxon>
        <taxon>Streptomycetaceae</taxon>
        <taxon>Kitasatospora</taxon>
    </lineage>
</organism>
<comment type="caution">
    <text evidence="8">The sequence shown here is derived from an EMBL/GenBank/DDBJ whole genome shotgun (WGS) entry which is preliminary data.</text>
</comment>
<evidence type="ECO:0000256" key="1">
    <source>
        <dbReference type="ARBA" id="ARBA00004651"/>
    </source>
</evidence>
<sequence>MPTIGSAAAGFLKELAPAPGAERRMGVLTLTQSLGTGLFLTSSAIFFTRTVGLSAESVSAAMSAAGLCGFLATVPGGRVADRFGARRPLAASYGLLAVLFVGYAFVEGVAAFTAVACAIAVCETVGSPLRAALTHALFGSARSAGVRARMRSLFNLGFTAGAGLAGAALATDSRIAFLVVIAVNVALQLLCAIMALGLRPDGPEVVPAAAGRSWAAFRDRRFLLATVLSGILELFQPVLAVGVPLWIVSRTSAPGALVAALTVVNTVLVVLLQVAVGKGSDTVSGSGRLLLRAGLLMALACCLFAGSGAAGTSLAVVLLFAGTVLMTLGELAQSAGGWGLSFTLPPEGRMGEYQGVFGLGRGLQQFFGPALVVMLPLGMGAVGWLLLAGVFVVCGLIALWAFVRDAPPAGVSDEPSNEPSPQT</sequence>
<evidence type="ECO:0000256" key="4">
    <source>
        <dbReference type="ARBA" id="ARBA00022692"/>
    </source>
</evidence>
<dbReference type="PANTHER" id="PTHR23517:SF2">
    <property type="entry name" value="MULTIDRUG RESISTANCE PROTEIN MDTH"/>
    <property type="match status" value="1"/>
</dbReference>
<evidence type="ECO:0000256" key="5">
    <source>
        <dbReference type="ARBA" id="ARBA00022989"/>
    </source>
</evidence>
<reference evidence="9" key="1">
    <citation type="journal article" date="2019" name="Int. J. Syst. Evol. Microbiol.">
        <title>The Global Catalogue of Microorganisms (GCM) 10K type strain sequencing project: providing services to taxonomists for standard genome sequencing and annotation.</title>
        <authorList>
            <consortium name="The Broad Institute Genomics Platform"/>
            <consortium name="The Broad Institute Genome Sequencing Center for Infectious Disease"/>
            <person name="Wu L."/>
            <person name="Ma J."/>
        </authorList>
    </citation>
    <scope>NUCLEOTIDE SEQUENCE [LARGE SCALE GENOMIC DNA]</scope>
    <source>
        <strain evidence="9">CGMCC 4.1437</strain>
    </source>
</reference>
<keyword evidence="4 7" id="KW-0812">Transmembrane</keyword>
<proteinExistence type="predicted"/>
<evidence type="ECO:0000256" key="2">
    <source>
        <dbReference type="ARBA" id="ARBA00022448"/>
    </source>
</evidence>
<evidence type="ECO:0000313" key="8">
    <source>
        <dbReference type="EMBL" id="MFC5666064.1"/>
    </source>
</evidence>
<keyword evidence="3" id="KW-1003">Cell membrane</keyword>
<keyword evidence="6 7" id="KW-0472">Membrane</keyword>
<dbReference type="InterPro" id="IPR050171">
    <property type="entry name" value="MFS_Transporters"/>
</dbReference>
<keyword evidence="5 7" id="KW-1133">Transmembrane helix</keyword>
<feature type="transmembrane region" description="Helical" evidence="7">
    <location>
        <begin position="176"/>
        <end position="198"/>
    </location>
</feature>
<dbReference type="PANTHER" id="PTHR23517">
    <property type="entry name" value="RESISTANCE PROTEIN MDTM, PUTATIVE-RELATED-RELATED"/>
    <property type="match status" value="1"/>
</dbReference>
<feature type="transmembrane region" description="Helical" evidence="7">
    <location>
        <begin position="59"/>
        <end position="77"/>
    </location>
</feature>
<feature type="transmembrane region" description="Helical" evidence="7">
    <location>
        <begin position="253"/>
        <end position="277"/>
    </location>
</feature>
<dbReference type="RefSeq" id="WP_380227739.1">
    <property type="nucleotide sequence ID" value="NZ_JBHSOF010000035.1"/>
</dbReference>
<dbReference type="InterPro" id="IPR036259">
    <property type="entry name" value="MFS_trans_sf"/>
</dbReference>
<dbReference type="EMBL" id="JBHSOF010000035">
    <property type="protein sequence ID" value="MFC5666064.1"/>
    <property type="molecule type" value="Genomic_DNA"/>
</dbReference>
<evidence type="ECO:0000256" key="6">
    <source>
        <dbReference type="ARBA" id="ARBA00023136"/>
    </source>
</evidence>
<feature type="transmembrane region" description="Helical" evidence="7">
    <location>
        <begin position="222"/>
        <end position="247"/>
    </location>
</feature>
<feature type="transmembrane region" description="Helical" evidence="7">
    <location>
        <begin position="153"/>
        <end position="170"/>
    </location>
</feature>
<accession>A0ABW0XAM7</accession>
<feature type="transmembrane region" description="Helical" evidence="7">
    <location>
        <begin position="289"/>
        <end position="321"/>
    </location>
</feature>
<dbReference type="SUPFAM" id="SSF103473">
    <property type="entry name" value="MFS general substrate transporter"/>
    <property type="match status" value="1"/>
</dbReference>